<evidence type="ECO:0000313" key="1">
    <source>
        <dbReference type="EMBL" id="PSK02732.1"/>
    </source>
</evidence>
<evidence type="ECO:0008006" key="3">
    <source>
        <dbReference type="Google" id="ProtNLM"/>
    </source>
</evidence>
<name>A0ABX5FGE5_9BACL</name>
<evidence type="ECO:0000313" key="2">
    <source>
        <dbReference type="Proteomes" id="UP000241645"/>
    </source>
</evidence>
<dbReference type="EMBL" id="PXZO01000067">
    <property type="protein sequence ID" value="PSK02732.1"/>
    <property type="molecule type" value="Genomic_DNA"/>
</dbReference>
<comment type="caution">
    <text evidence="1">The sequence shown here is derived from an EMBL/GenBank/DDBJ whole genome shotgun (WGS) entry which is preliminary data.</text>
</comment>
<reference evidence="1 2" key="1">
    <citation type="submission" date="2018-03" db="EMBL/GenBank/DDBJ databases">
        <title>Brevisbacillus phylogenomics.</title>
        <authorList>
            <person name="Dunlap C."/>
        </authorList>
    </citation>
    <scope>NUCLEOTIDE SEQUENCE [LARGE SCALE GENOMIC DNA]</scope>
    <source>
        <strain evidence="1 2">NRRL B-41110</strain>
    </source>
</reference>
<dbReference type="Gene3D" id="1.10.260.40">
    <property type="entry name" value="lambda repressor-like DNA-binding domains"/>
    <property type="match status" value="1"/>
</dbReference>
<keyword evidence="2" id="KW-1185">Reference proteome</keyword>
<organism evidence="1 2">
    <name type="scientific">Brevibacillus porteri</name>
    <dbReference type="NCBI Taxonomy" id="2126350"/>
    <lineage>
        <taxon>Bacteria</taxon>
        <taxon>Bacillati</taxon>
        <taxon>Bacillota</taxon>
        <taxon>Bacilli</taxon>
        <taxon>Bacillales</taxon>
        <taxon>Paenibacillaceae</taxon>
        <taxon>Brevibacillus</taxon>
    </lineage>
</organism>
<dbReference type="InterPro" id="IPR010982">
    <property type="entry name" value="Lambda_DNA-bd_dom_sf"/>
</dbReference>
<proteinExistence type="predicted"/>
<accession>A0ABX5FGE5</accession>
<dbReference type="RefSeq" id="WP_106836586.1">
    <property type="nucleotide sequence ID" value="NZ_JARMEW010000046.1"/>
</dbReference>
<dbReference type="GeneID" id="95754150"/>
<protein>
    <recommendedName>
        <fullName evidence="3">XRE family transcriptional regulator</fullName>
    </recommendedName>
</protein>
<sequence>MSDDTLRSAVFAFQKKNGTSITFIANKCGVSREHLSRWLNSNSYSISEQLKGTIIKLTKGEM</sequence>
<gene>
    <name evidence="1" type="ORF">C7R92_29180</name>
</gene>
<dbReference type="Proteomes" id="UP000241645">
    <property type="component" value="Unassembled WGS sequence"/>
</dbReference>